<dbReference type="CDD" id="cd00340">
    <property type="entry name" value="GSH_Peroxidase"/>
    <property type="match status" value="1"/>
</dbReference>
<evidence type="ECO:0000256" key="4">
    <source>
        <dbReference type="RuleBase" id="RU000499"/>
    </source>
</evidence>
<protein>
    <recommendedName>
        <fullName evidence="4">Glutathione peroxidase</fullName>
    </recommendedName>
</protein>
<dbReference type="InterPro" id="IPR000889">
    <property type="entry name" value="Glutathione_peroxidase"/>
</dbReference>
<organism evidence="5 6">
    <name type="scientific">Tumebacillus amylolyticus</name>
    <dbReference type="NCBI Taxonomy" id="2801339"/>
    <lineage>
        <taxon>Bacteria</taxon>
        <taxon>Bacillati</taxon>
        <taxon>Bacillota</taxon>
        <taxon>Bacilli</taxon>
        <taxon>Bacillales</taxon>
        <taxon>Alicyclobacillaceae</taxon>
        <taxon>Tumebacillus</taxon>
    </lineage>
</organism>
<dbReference type="InterPro" id="IPR036249">
    <property type="entry name" value="Thioredoxin-like_sf"/>
</dbReference>
<dbReference type="PIRSF" id="PIRSF000303">
    <property type="entry name" value="Glutathion_perox"/>
    <property type="match status" value="1"/>
</dbReference>
<evidence type="ECO:0000256" key="1">
    <source>
        <dbReference type="ARBA" id="ARBA00006926"/>
    </source>
</evidence>
<dbReference type="PROSITE" id="PS51355">
    <property type="entry name" value="GLUTATHIONE_PEROXID_3"/>
    <property type="match status" value="1"/>
</dbReference>
<dbReference type="PANTHER" id="PTHR11592">
    <property type="entry name" value="GLUTATHIONE PEROXIDASE"/>
    <property type="match status" value="1"/>
</dbReference>
<comment type="caution">
    <text evidence="5">The sequence shown here is derived from an EMBL/GenBank/DDBJ whole genome shotgun (WGS) entry which is preliminary data.</text>
</comment>
<dbReference type="EMBL" id="JAEQNB010000003">
    <property type="protein sequence ID" value="MBL0387299.1"/>
    <property type="molecule type" value="Genomic_DNA"/>
</dbReference>
<evidence type="ECO:0000313" key="5">
    <source>
        <dbReference type="EMBL" id="MBL0387299.1"/>
    </source>
</evidence>
<dbReference type="GO" id="GO:0004601">
    <property type="term" value="F:peroxidase activity"/>
    <property type="evidence" value="ECO:0007669"/>
    <property type="project" value="UniProtKB-KW"/>
</dbReference>
<dbReference type="RefSeq" id="WP_201635157.1">
    <property type="nucleotide sequence ID" value="NZ_JAEQNB010000003.1"/>
</dbReference>
<reference evidence="5 6" key="1">
    <citation type="submission" date="2021-01" db="EMBL/GenBank/DDBJ databases">
        <title>Tumebacillus sp. strain ITR2 16S ribosomal RNA gene Genome sequencing and assembly.</title>
        <authorList>
            <person name="Kang M."/>
        </authorList>
    </citation>
    <scope>NUCLEOTIDE SEQUENCE [LARGE SCALE GENOMIC DNA]</scope>
    <source>
        <strain evidence="5 6">ITR2</strain>
    </source>
</reference>
<dbReference type="PRINTS" id="PR01011">
    <property type="entry name" value="GLUTPROXDASE"/>
</dbReference>
<dbReference type="Proteomes" id="UP000602284">
    <property type="component" value="Unassembled WGS sequence"/>
</dbReference>
<evidence type="ECO:0000256" key="3">
    <source>
        <dbReference type="ARBA" id="ARBA00023002"/>
    </source>
</evidence>
<comment type="similarity">
    <text evidence="1 4">Belongs to the glutathione peroxidase family.</text>
</comment>
<accession>A0ABS1JAM0</accession>
<keyword evidence="6" id="KW-1185">Reference proteome</keyword>
<keyword evidence="3 4" id="KW-0560">Oxidoreductase</keyword>
<keyword evidence="2 4" id="KW-0575">Peroxidase</keyword>
<evidence type="ECO:0000256" key="2">
    <source>
        <dbReference type="ARBA" id="ARBA00022559"/>
    </source>
</evidence>
<dbReference type="SUPFAM" id="SSF52833">
    <property type="entry name" value="Thioredoxin-like"/>
    <property type="match status" value="1"/>
</dbReference>
<gene>
    <name evidence="5" type="ORF">JJB07_11615</name>
</gene>
<dbReference type="Gene3D" id="3.40.30.10">
    <property type="entry name" value="Glutaredoxin"/>
    <property type="match status" value="1"/>
</dbReference>
<dbReference type="PANTHER" id="PTHR11592:SF78">
    <property type="entry name" value="GLUTATHIONE PEROXIDASE"/>
    <property type="match status" value="1"/>
</dbReference>
<dbReference type="Pfam" id="PF00255">
    <property type="entry name" value="GSHPx"/>
    <property type="match status" value="1"/>
</dbReference>
<evidence type="ECO:0000313" key="6">
    <source>
        <dbReference type="Proteomes" id="UP000602284"/>
    </source>
</evidence>
<proteinExistence type="inferred from homology"/>
<sequence length="162" mass="18319">MNRDFYNLTVNAADGTPKQLETYQGDVLLIVNVASECGLTPQYEGLEELNRKYRDQGLRVLGFPCNDFGGQEPGTMEQIQEFCKMKFGADFELLEKVKILGDDKHPLYTYLTTNSEPAGDVTWNFEKFLIARDGKLAARFSPRVTPEDSELIAAIERELEAK</sequence>
<name>A0ABS1JAM0_9BACL</name>